<dbReference type="RefSeq" id="WP_121441761.1">
    <property type="nucleotide sequence ID" value="NZ_RCDA01000001.1"/>
</dbReference>
<keyword evidence="7 9" id="KW-0472">Membrane</keyword>
<feature type="transmembrane region" description="Helical" evidence="9">
    <location>
        <begin position="90"/>
        <end position="110"/>
    </location>
</feature>
<dbReference type="GO" id="GO:0005886">
    <property type="term" value="C:plasma membrane"/>
    <property type="evidence" value="ECO:0007669"/>
    <property type="project" value="UniProtKB-SubCell"/>
</dbReference>
<keyword evidence="11" id="KW-0449">Lipoprotein</keyword>
<evidence type="ECO:0000313" key="12">
    <source>
        <dbReference type="Proteomes" id="UP000275461"/>
    </source>
</evidence>
<feature type="transmembrane region" description="Helical" evidence="9">
    <location>
        <begin position="61"/>
        <end position="78"/>
    </location>
</feature>
<dbReference type="Gene3D" id="3.60.110.10">
    <property type="entry name" value="Carbon-nitrogen hydrolase"/>
    <property type="match status" value="1"/>
</dbReference>
<dbReference type="AlphaFoldDB" id="A0A498C558"/>
<dbReference type="NCBIfam" id="TIGR00546">
    <property type="entry name" value="lnt"/>
    <property type="match status" value="1"/>
</dbReference>
<dbReference type="PANTHER" id="PTHR38686:SF1">
    <property type="entry name" value="APOLIPOPROTEIN N-ACYLTRANSFERASE"/>
    <property type="match status" value="1"/>
</dbReference>
<protein>
    <recommendedName>
        <fullName evidence="9">Apolipoprotein N-acyltransferase</fullName>
        <shortName evidence="9">ALP N-acyltransferase</shortName>
        <ecNumber evidence="9">2.3.1.269</ecNumber>
    </recommendedName>
</protein>
<comment type="subcellular location">
    <subcellularLocation>
        <location evidence="1 9">Cell membrane</location>
        <topology evidence="1 9">Multi-pass membrane protein</topology>
    </subcellularLocation>
</comment>
<dbReference type="EC" id="2.3.1.269" evidence="9"/>
<feature type="domain" description="CN hydrolase" evidence="10">
    <location>
        <begin position="231"/>
        <end position="482"/>
    </location>
</feature>
<keyword evidence="6 9" id="KW-1133">Transmembrane helix</keyword>
<sequence length="506" mass="55506">MRGLDALNRRPWLAAGLALLAGAALPLAFAPFHWFPLAVLSPALLFLLAAVLAPRAARWSAWAWGVGYFGVGVSWVYVSIHQFGGAPPLLAGLTTAAFVLALALFPVLLVEAARRLARPGSGLHLWLALPAVWVLLEWVRGWLFTGFPWLLLGYSQLDTPWVGWAPVLGVLGMGAWLAVLAGGLAWACLQPRQAVRWGALASAAVAFAVAGWGLDREWSQPAGEPLQVAMVQGNMSQDIKWLPEYLGPTLERYETRTRPYAGRVDVMVWPETAVPAFLHQVEADWLRPLADELRDEGTELLVGLPVYEREADAIYNSLVAPAGEPQAYHKHHLVPFGEYVPLRDWLGSTLDVLGAPLADFTRGPRPEPLTVQGQPVGAAICYEVVYGATIARLARDSRWLVNVSNDAWFGQSLAPHQHLQKARWRAREVERPLVRSTNTGISAFIGHDGGVEKALPRLELADGAHPVQGREGLTPYARWLDWPVMGVVLLAVVGLIGRRWWRHRTG</sequence>
<keyword evidence="5 9" id="KW-0812">Transmembrane</keyword>
<dbReference type="InterPro" id="IPR006311">
    <property type="entry name" value="TAT_signal"/>
</dbReference>
<dbReference type="PROSITE" id="PS50263">
    <property type="entry name" value="CN_HYDROLASE"/>
    <property type="match status" value="1"/>
</dbReference>
<dbReference type="PROSITE" id="PS51318">
    <property type="entry name" value="TAT"/>
    <property type="match status" value="1"/>
</dbReference>
<evidence type="ECO:0000313" key="11">
    <source>
        <dbReference type="EMBL" id="RLK51344.1"/>
    </source>
</evidence>
<evidence type="ECO:0000256" key="9">
    <source>
        <dbReference type="HAMAP-Rule" id="MF_01148"/>
    </source>
</evidence>
<keyword evidence="12" id="KW-1185">Reference proteome</keyword>
<dbReference type="GO" id="GO:0042158">
    <property type="term" value="P:lipoprotein biosynthetic process"/>
    <property type="evidence" value="ECO:0007669"/>
    <property type="project" value="UniProtKB-UniRule"/>
</dbReference>
<dbReference type="InterPro" id="IPR004563">
    <property type="entry name" value="Apolipo_AcylTrfase"/>
</dbReference>
<feature type="transmembrane region" description="Helical" evidence="9">
    <location>
        <begin position="122"/>
        <end position="143"/>
    </location>
</feature>
<feature type="transmembrane region" description="Helical" evidence="9">
    <location>
        <begin position="194"/>
        <end position="214"/>
    </location>
</feature>
<dbReference type="InterPro" id="IPR045378">
    <property type="entry name" value="LNT_N"/>
</dbReference>
<dbReference type="EMBL" id="RCDA01000001">
    <property type="protein sequence ID" value="RLK51344.1"/>
    <property type="molecule type" value="Genomic_DNA"/>
</dbReference>
<dbReference type="SUPFAM" id="SSF56317">
    <property type="entry name" value="Carbon-nitrogen hydrolase"/>
    <property type="match status" value="1"/>
</dbReference>
<comment type="catalytic activity">
    <reaction evidence="9">
        <text>N-terminal S-1,2-diacyl-sn-glyceryl-L-cysteinyl-[lipoprotein] + a glycerophospholipid = N-acyl-S-1,2-diacyl-sn-glyceryl-L-cysteinyl-[lipoprotein] + a 2-acyl-sn-glycero-3-phospholipid + H(+)</text>
        <dbReference type="Rhea" id="RHEA:48228"/>
        <dbReference type="Rhea" id="RHEA-COMP:14681"/>
        <dbReference type="Rhea" id="RHEA-COMP:14684"/>
        <dbReference type="ChEBI" id="CHEBI:15378"/>
        <dbReference type="ChEBI" id="CHEBI:136912"/>
        <dbReference type="ChEBI" id="CHEBI:140656"/>
        <dbReference type="ChEBI" id="CHEBI:140657"/>
        <dbReference type="ChEBI" id="CHEBI:140660"/>
        <dbReference type="EC" id="2.3.1.269"/>
    </reaction>
</comment>
<feature type="transmembrane region" description="Helical" evidence="9">
    <location>
        <begin position="35"/>
        <end position="54"/>
    </location>
</feature>
<dbReference type="CDD" id="cd07571">
    <property type="entry name" value="ALP_N-acyl_transferase"/>
    <property type="match status" value="1"/>
</dbReference>
<comment type="function">
    <text evidence="9">Catalyzes the phospholipid dependent N-acylation of the N-terminal cysteine of apolipoprotein, the last step in lipoprotein maturation.</text>
</comment>
<evidence type="ECO:0000256" key="2">
    <source>
        <dbReference type="ARBA" id="ARBA00010065"/>
    </source>
</evidence>
<dbReference type="GO" id="GO:0016410">
    <property type="term" value="F:N-acyltransferase activity"/>
    <property type="evidence" value="ECO:0007669"/>
    <property type="project" value="UniProtKB-UniRule"/>
</dbReference>
<dbReference type="HAMAP" id="MF_01148">
    <property type="entry name" value="Lnt"/>
    <property type="match status" value="1"/>
</dbReference>
<organism evidence="11 12">
    <name type="scientific">Alkalispirillum mobile</name>
    <dbReference type="NCBI Taxonomy" id="85925"/>
    <lineage>
        <taxon>Bacteria</taxon>
        <taxon>Pseudomonadati</taxon>
        <taxon>Pseudomonadota</taxon>
        <taxon>Gammaproteobacteria</taxon>
        <taxon>Chromatiales</taxon>
        <taxon>Ectothiorhodospiraceae</taxon>
        <taxon>Alkalispirillum</taxon>
    </lineage>
</organism>
<evidence type="ECO:0000259" key="10">
    <source>
        <dbReference type="PROSITE" id="PS50263"/>
    </source>
</evidence>
<evidence type="ECO:0000256" key="5">
    <source>
        <dbReference type="ARBA" id="ARBA00022692"/>
    </source>
</evidence>
<feature type="transmembrane region" description="Helical" evidence="9">
    <location>
        <begin position="163"/>
        <end position="187"/>
    </location>
</feature>
<dbReference type="Proteomes" id="UP000275461">
    <property type="component" value="Unassembled WGS sequence"/>
</dbReference>
<evidence type="ECO:0000256" key="6">
    <source>
        <dbReference type="ARBA" id="ARBA00022989"/>
    </source>
</evidence>
<evidence type="ECO:0000256" key="7">
    <source>
        <dbReference type="ARBA" id="ARBA00023136"/>
    </source>
</evidence>
<dbReference type="InterPro" id="IPR036526">
    <property type="entry name" value="C-N_Hydrolase_sf"/>
</dbReference>
<dbReference type="UniPathway" id="UPA00666"/>
<evidence type="ECO:0000256" key="1">
    <source>
        <dbReference type="ARBA" id="ARBA00004651"/>
    </source>
</evidence>
<comment type="caution">
    <text evidence="11">The sequence shown here is derived from an EMBL/GenBank/DDBJ whole genome shotgun (WGS) entry which is preliminary data.</text>
</comment>
<evidence type="ECO:0000256" key="4">
    <source>
        <dbReference type="ARBA" id="ARBA00022679"/>
    </source>
</evidence>
<comment type="pathway">
    <text evidence="9">Protein modification; lipoprotein biosynthesis (N-acyl transfer).</text>
</comment>
<dbReference type="Pfam" id="PF20154">
    <property type="entry name" value="LNT_N"/>
    <property type="match status" value="1"/>
</dbReference>
<feature type="transmembrane region" description="Helical" evidence="9">
    <location>
        <begin position="12"/>
        <end position="29"/>
    </location>
</feature>
<name>A0A498C558_9GAMM</name>
<accession>A0A498C558</accession>
<evidence type="ECO:0000256" key="3">
    <source>
        <dbReference type="ARBA" id="ARBA00022475"/>
    </source>
</evidence>
<gene>
    <name evidence="9" type="primary">lnt</name>
    <name evidence="11" type="ORF">DFR31_1280</name>
</gene>
<dbReference type="InterPro" id="IPR003010">
    <property type="entry name" value="C-N_Hydrolase"/>
</dbReference>
<feature type="transmembrane region" description="Helical" evidence="9">
    <location>
        <begin position="479"/>
        <end position="497"/>
    </location>
</feature>
<dbReference type="PANTHER" id="PTHR38686">
    <property type="entry name" value="APOLIPOPROTEIN N-ACYLTRANSFERASE"/>
    <property type="match status" value="1"/>
</dbReference>
<comment type="similarity">
    <text evidence="2 9">Belongs to the CN hydrolase family. Apolipoprotein N-acyltransferase subfamily.</text>
</comment>
<keyword evidence="3 9" id="KW-1003">Cell membrane</keyword>
<keyword evidence="4 9" id="KW-0808">Transferase</keyword>
<reference evidence="11 12" key="1">
    <citation type="submission" date="2018-10" db="EMBL/GenBank/DDBJ databases">
        <title>Genomic Encyclopedia of Type Strains, Phase IV (KMG-IV): sequencing the most valuable type-strain genomes for metagenomic binning, comparative biology and taxonomic classification.</title>
        <authorList>
            <person name="Goeker M."/>
        </authorList>
    </citation>
    <scope>NUCLEOTIDE SEQUENCE [LARGE SCALE GENOMIC DNA]</scope>
    <source>
        <strain evidence="11 12">DSM 12769</strain>
    </source>
</reference>
<evidence type="ECO:0000256" key="8">
    <source>
        <dbReference type="ARBA" id="ARBA00023315"/>
    </source>
</evidence>
<keyword evidence="8 9" id="KW-0012">Acyltransferase</keyword>
<dbReference type="Pfam" id="PF00795">
    <property type="entry name" value="CN_hydrolase"/>
    <property type="match status" value="1"/>
</dbReference>
<proteinExistence type="inferred from homology"/>